<dbReference type="GO" id="GO:0005524">
    <property type="term" value="F:ATP binding"/>
    <property type="evidence" value="ECO:0007669"/>
    <property type="project" value="UniProtKB-KW"/>
</dbReference>
<dbReference type="Pfam" id="PF02626">
    <property type="entry name" value="CT_A_B"/>
    <property type="match status" value="1"/>
</dbReference>
<dbReference type="InterPro" id="IPR029000">
    <property type="entry name" value="Cyclophilin-like_dom_sf"/>
</dbReference>
<evidence type="ECO:0000313" key="5">
    <source>
        <dbReference type="EMBL" id="RZS92490.1"/>
    </source>
</evidence>
<evidence type="ECO:0000256" key="1">
    <source>
        <dbReference type="ARBA" id="ARBA00022741"/>
    </source>
</evidence>
<keyword evidence="1" id="KW-0547">Nucleotide-binding</keyword>
<dbReference type="Proteomes" id="UP000292262">
    <property type="component" value="Unassembled WGS sequence"/>
</dbReference>
<dbReference type="PANTHER" id="PTHR43309">
    <property type="entry name" value="5-OXOPROLINASE SUBUNIT C"/>
    <property type="match status" value="1"/>
</dbReference>
<dbReference type="RefSeq" id="WP_130287170.1">
    <property type="nucleotide sequence ID" value="NZ_SGXE01000003.1"/>
</dbReference>
<organism evidence="5 6">
    <name type="scientific">Aquimarina brevivitae</name>
    <dbReference type="NCBI Taxonomy" id="323412"/>
    <lineage>
        <taxon>Bacteria</taxon>
        <taxon>Pseudomonadati</taxon>
        <taxon>Bacteroidota</taxon>
        <taxon>Flavobacteriia</taxon>
        <taxon>Flavobacteriales</taxon>
        <taxon>Flavobacteriaceae</taxon>
        <taxon>Aquimarina</taxon>
    </lineage>
</organism>
<dbReference type="EMBL" id="SGXE01000003">
    <property type="protein sequence ID" value="RZS92490.1"/>
    <property type="molecule type" value="Genomic_DNA"/>
</dbReference>
<dbReference type="Gene3D" id="2.40.100.10">
    <property type="entry name" value="Cyclophilin-like"/>
    <property type="match status" value="1"/>
</dbReference>
<proteinExistence type="predicted"/>
<keyword evidence="3" id="KW-0067">ATP-binding</keyword>
<name>A0A4Q7NZK5_9FLAO</name>
<evidence type="ECO:0000256" key="3">
    <source>
        <dbReference type="ARBA" id="ARBA00022840"/>
    </source>
</evidence>
<comment type="caution">
    <text evidence="5">The sequence shown here is derived from an EMBL/GenBank/DDBJ whole genome shotgun (WGS) entry which is preliminary data.</text>
</comment>
<evidence type="ECO:0000259" key="4">
    <source>
        <dbReference type="SMART" id="SM00797"/>
    </source>
</evidence>
<feature type="domain" description="Carboxyltransferase" evidence="4">
    <location>
        <begin position="26"/>
        <end position="285"/>
    </location>
</feature>
<reference evidence="5 6" key="1">
    <citation type="submission" date="2019-02" db="EMBL/GenBank/DDBJ databases">
        <title>Genomic Encyclopedia of Type Strains, Phase IV (KMG-IV): sequencing the most valuable type-strain genomes for metagenomic binning, comparative biology and taxonomic classification.</title>
        <authorList>
            <person name="Goeker M."/>
        </authorList>
    </citation>
    <scope>NUCLEOTIDE SEQUENCE [LARGE SCALE GENOMIC DNA]</scope>
    <source>
        <strain evidence="5 6">DSM 17196</strain>
    </source>
</reference>
<sequence length="285" mass="31464">MRSTITILKPGLFTSIQDLGRFGYSEYGVPVSGAMDQYAMQLSNTLLDNLKNDAVLEWTLLPPVLQFNDTAKISLTGASLFPMLNNKVIKYSAVMEVQKGDVLSFKPCRNLVYGYVGILNGFQSPDVLNSKSFYNGITEIPSCQKNTILPFKTLKDLTSTATRVIPQLDEEQDGVIHVFPGPEFDQLSKSQQQKLMTSKFTIGQTRSRMGIQLQEKLDNDLSGIITSPVLPGTVQLTPDGTLVVLMRDAQTTGGYPRVLQLSEKAINTIAQTPSGTQLEFELQQF</sequence>
<evidence type="ECO:0000313" key="6">
    <source>
        <dbReference type="Proteomes" id="UP000292262"/>
    </source>
</evidence>
<evidence type="ECO:0000256" key="2">
    <source>
        <dbReference type="ARBA" id="ARBA00022801"/>
    </source>
</evidence>
<protein>
    <submittedName>
        <fullName evidence="5">Biotin-dependent carboxylase-like uncharacterized protein</fullName>
    </submittedName>
</protein>
<dbReference type="GO" id="GO:0016787">
    <property type="term" value="F:hydrolase activity"/>
    <property type="evidence" value="ECO:0007669"/>
    <property type="project" value="UniProtKB-KW"/>
</dbReference>
<gene>
    <name evidence="5" type="ORF">EV197_2628</name>
</gene>
<accession>A0A4Q7NZK5</accession>
<keyword evidence="6" id="KW-1185">Reference proteome</keyword>
<dbReference type="PANTHER" id="PTHR43309:SF5">
    <property type="entry name" value="5-OXOPROLINASE SUBUNIT C"/>
    <property type="match status" value="1"/>
</dbReference>
<dbReference type="SMART" id="SM00797">
    <property type="entry name" value="AHS2"/>
    <property type="match status" value="1"/>
</dbReference>
<dbReference type="OrthoDB" id="9782422at2"/>
<keyword evidence="2" id="KW-0378">Hydrolase</keyword>
<dbReference type="AlphaFoldDB" id="A0A4Q7NZK5"/>
<dbReference type="InterPro" id="IPR052708">
    <property type="entry name" value="PxpC"/>
</dbReference>
<dbReference type="InterPro" id="IPR003778">
    <property type="entry name" value="CT_A_B"/>
</dbReference>